<gene>
    <name evidence="1" type="ordered locus">SELR_pSRC101940</name>
</gene>
<reference evidence="1 2" key="1">
    <citation type="submission" date="2011-10" db="EMBL/GenBank/DDBJ databases">
        <title>Whole genome sequence of Selenomonas ruminantium subsp. lactilytica TAM6421.</title>
        <authorList>
            <person name="Oguchi A."/>
            <person name="Ankai A."/>
            <person name="Kaneko J."/>
            <person name="Yamada-Narita S."/>
            <person name="Fukui S."/>
            <person name="Takahashi M."/>
            <person name="Onodera T."/>
            <person name="Kojima S."/>
            <person name="Fushimi T."/>
            <person name="Abe N."/>
            <person name="Kamio Y."/>
            <person name="Yamazaki S."/>
            <person name="Fujita N."/>
        </authorList>
    </citation>
    <scope>NUCLEOTIDE SEQUENCE [LARGE SCALE GENOMIC DNA]</scope>
    <source>
        <strain evidence="2">NBRC 103574 / TAM6421</strain>
        <plasmid evidence="1 2">pSRC1</plasmid>
    </source>
</reference>
<dbReference type="HOGENOM" id="CLU_3296385_0_0_9"/>
<name>I0GW64_SELRL</name>
<organism evidence="1 2">
    <name type="scientific">Selenomonas ruminantium subsp. lactilytica (strain NBRC 103574 / TAM6421)</name>
    <dbReference type="NCBI Taxonomy" id="927704"/>
    <lineage>
        <taxon>Bacteria</taxon>
        <taxon>Bacillati</taxon>
        <taxon>Bacillota</taxon>
        <taxon>Negativicutes</taxon>
        <taxon>Selenomonadales</taxon>
        <taxon>Selenomonadaceae</taxon>
        <taxon>Selenomonas</taxon>
    </lineage>
</organism>
<proteinExistence type="predicted"/>
<dbReference type="PATRIC" id="fig|927704.6.peg.3119"/>
<sequence>MLYVVPDYLRVEYDERSLLYTCRYSCQGAFVIMRADYEPG</sequence>
<keyword evidence="1" id="KW-0614">Plasmid</keyword>
<dbReference type="EMBL" id="AP012299">
    <property type="protein sequence ID" value="BAL85001.1"/>
    <property type="molecule type" value="Genomic_DNA"/>
</dbReference>
<accession>I0GW64</accession>
<geneLocation type="plasmid" evidence="1 2">
    <name>pSRC1</name>
</geneLocation>
<evidence type="ECO:0000313" key="2">
    <source>
        <dbReference type="Proteomes" id="UP000007887"/>
    </source>
</evidence>
<dbReference type="KEGG" id="sri:SELR_pSRC101940"/>
<evidence type="ECO:0000313" key="1">
    <source>
        <dbReference type="EMBL" id="BAL85001.1"/>
    </source>
</evidence>
<dbReference type="AlphaFoldDB" id="I0GW64"/>
<protein>
    <submittedName>
        <fullName evidence="1">Uncharacterized protein</fullName>
    </submittedName>
</protein>
<dbReference type="Proteomes" id="UP000007887">
    <property type="component" value="Plasmid pSRC1"/>
</dbReference>